<dbReference type="OrthoDB" id="432381at2759"/>
<evidence type="ECO:0000313" key="2">
    <source>
        <dbReference type="Proteomes" id="UP000073492"/>
    </source>
</evidence>
<proteinExistence type="predicted"/>
<keyword evidence="2" id="KW-1185">Reference proteome</keyword>
<dbReference type="EMBL" id="LFZO01000501">
    <property type="protein sequence ID" value="KXT08031.1"/>
    <property type="molecule type" value="Genomic_DNA"/>
</dbReference>
<dbReference type="AlphaFoldDB" id="A0A139HZW0"/>
<reference evidence="1 2" key="1">
    <citation type="submission" date="2015-07" db="EMBL/GenBank/DDBJ databases">
        <title>Comparative genomics of the Sigatoka disease complex on banana suggests a link between parallel evolutionary changes in Pseudocercospora fijiensis and Pseudocercospora eumusae and increased virulence on the banana host.</title>
        <authorList>
            <person name="Chang T.-C."/>
            <person name="Salvucci A."/>
            <person name="Crous P.W."/>
            <person name="Stergiopoulos I."/>
        </authorList>
    </citation>
    <scope>NUCLEOTIDE SEQUENCE [LARGE SCALE GENOMIC DNA]</scope>
    <source>
        <strain evidence="1 2">CBS 116634</strain>
    </source>
</reference>
<protein>
    <submittedName>
        <fullName evidence="1">Uncharacterized protein</fullName>
    </submittedName>
</protein>
<comment type="caution">
    <text evidence="1">The sequence shown here is derived from an EMBL/GenBank/DDBJ whole genome shotgun (WGS) entry which is preliminary data.</text>
</comment>
<gene>
    <name evidence="1" type="ORF">AC579_2536</name>
</gene>
<accession>A0A139HZW0</accession>
<organism evidence="1 2">
    <name type="scientific">Pseudocercospora musae</name>
    <dbReference type="NCBI Taxonomy" id="113226"/>
    <lineage>
        <taxon>Eukaryota</taxon>
        <taxon>Fungi</taxon>
        <taxon>Dikarya</taxon>
        <taxon>Ascomycota</taxon>
        <taxon>Pezizomycotina</taxon>
        <taxon>Dothideomycetes</taxon>
        <taxon>Dothideomycetidae</taxon>
        <taxon>Mycosphaerellales</taxon>
        <taxon>Mycosphaerellaceae</taxon>
        <taxon>Pseudocercospora</taxon>
    </lineage>
</organism>
<sequence>MIGARFHPYPSSIKRWLRHHWRTQRHSRLLGPPNWPQLEPHYSLPRLRISHLNTPSFSQAQENVHGVLPWERSFATENLMNEAIGNETSKSAFTEDYPHTTLDPGISAAELLIQRNTPEKSISAPKQL</sequence>
<dbReference type="Proteomes" id="UP000073492">
    <property type="component" value="Unassembled WGS sequence"/>
</dbReference>
<name>A0A139HZW0_9PEZI</name>
<evidence type="ECO:0000313" key="1">
    <source>
        <dbReference type="EMBL" id="KXT08031.1"/>
    </source>
</evidence>